<dbReference type="CDD" id="cd04301">
    <property type="entry name" value="NAT_SF"/>
    <property type="match status" value="1"/>
</dbReference>
<dbReference type="Gene3D" id="3.40.630.30">
    <property type="match status" value="1"/>
</dbReference>
<dbReference type="SUPFAM" id="SSF55729">
    <property type="entry name" value="Acyl-CoA N-acyltransferases (Nat)"/>
    <property type="match status" value="1"/>
</dbReference>
<feature type="domain" description="N-acetyltransferase" evidence="1">
    <location>
        <begin position="88"/>
        <end position="217"/>
    </location>
</feature>
<dbReference type="GO" id="GO:0016747">
    <property type="term" value="F:acyltransferase activity, transferring groups other than amino-acyl groups"/>
    <property type="evidence" value="ECO:0007669"/>
    <property type="project" value="InterPro"/>
</dbReference>
<gene>
    <name evidence="2" type="ORF">BN1051_02439</name>
</gene>
<sequence>MGELSEELLETWVSGWAQARGYRMRHEGRFPAALLHDKTNDWEYFALEPSHDEFAALASSARHSPQRLFTIVTRRLDEIHGAASVYGLQVRSADEVFMVLAMEGQDVEDPLPPGDGYETYTLRSGTVGDVSVTLDGAPVASGRVAVVNGIAVYDRILTDPEYRRLGLGSYVMRALTAVALEHDAETGLLISTAEGLELYRYLGWEPLAGVVMLEPRL</sequence>
<proteinExistence type="predicted"/>
<dbReference type="InterPro" id="IPR000182">
    <property type="entry name" value="GNAT_dom"/>
</dbReference>
<protein>
    <recommendedName>
        <fullName evidence="1">N-acetyltransferase domain-containing protein</fullName>
    </recommendedName>
</protein>
<evidence type="ECO:0000313" key="2">
    <source>
        <dbReference type="EMBL" id="CEA09076.1"/>
    </source>
</evidence>
<accession>A0A078MW60</accession>
<dbReference type="PATRIC" id="fig|1461584.3.peg.2414"/>
<organism evidence="2">
    <name type="scientific">Arthrobacter saudimassiliensis</name>
    <dbReference type="NCBI Taxonomy" id="1461584"/>
    <lineage>
        <taxon>Bacteria</taxon>
        <taxon>Bacillati</taxon>
        <taxon>Actinomycetota</taxon>
        <taxon>Actinomycetes</taxon>
        <taxon>Micrococcales</taxon>
        <taxon>Micrococcaceae</taxon>
        <taxon>Arthrobacter</taxon>
    </lineage>
</organism>
<name>A0A078MW60_9MICC</name>
<dbReference type="InterPro" id="IPR016181">
    <property type="entry name" value="Acyl_CoA_acyltransferase"/>
</dbReference>
<dbReference type="AlphaFoldDB" id="A0A078MW60"/>
<reference evidence="2" key="1">
    <citation type="submission" date="2014-07" db="EMBL/GenBank/DDBJ databases">
        <authorList>
            <person name="Urmite Genomes Urmite Genomes"/>
        </authorList>
    </citation>
    <scope>NUCLEOTIDE SEQUENCE</scope>
    <source>
        <strain evidence="2">11W110_air</strain>
    </source>
</reference>
<dbReference type="PROSITE" id="PS51186">
    <property type="entry name" value="GNAT"/>
    <property type="match status" value="1"/>
</dbReference>
<evidence type="ECO:0000259" key="1">
    <source>
        <dbReference type="PROSITE" id="PS51186"/>
    </source>
</evidence>
<dbReference type="Pfam" id="PF13508">
    <property type="entry name" value="Acetyltransf_7"/>
    <property type="match status" value="1"/>
</dbReference>
<dbReference type="EMBL" id="LN483071">
    <property type="protein sequence ID" value="CEA09076.1"/>
    <property type="molecule type" value="Genomic_DNA"/>
</dbReference>